<reference evidence="2 3" key="1">
    <citation type="submission" date="2019-01" db="EMBL/GenBank/DDBJ databases">
        <title>Sequencing the genomes of 1000 actinobacteria strains.</title>
        <authorList>
            <person name="Klenk H.-P."/>
        </authorList>
    </citation>
    <scope>NUCLEOTIDE SEQUENCE [LARGE SCALE GENOMIC DNA]</scope>
    <source>
        <strain evidence="2 3">DSM 43925</strain>
    </source>
</reference>
<feature type="transmembrane region" description="Helical" evidence="1">
    <location>
        <begin position="57"/>
        <end position="77"/>
    </location>
</feature>
<gene>
    <name evidence="2" type="ORF">EDD27_6221</name>
</gene>
<feature type="transmembrane region" description="Helical" evidence="1">
    <location>
        <begin position="121"/>
        <end position="141"/>
    </location>
</feature>
<feature type="transmembrane region" description="Helical" evidence="1">
    <location>
        <begin position="89"/>
        <end position="109"/>
    </location>
</feature>
<evidence type="ECO:0000256" key="1">
    <source>
        <dbReference type="SAM" id="Phobius"/>
    </source>
</evidence>
<accession>A0A438MCS9</accession>
<dbReference type="AlphaFoldDB" id="A0A438MCS9"/>
<keyword evidence="1" id="KW-0812">Transmembrane</keyword>
<sequence>MTASLGTMARGRSGGTVVSMDALRKALGGLSASYALVFFTAVLLHSGITLGPLSQPVIVPAVIVETLCGLAMLAGAYGALAGRAWAWDGLIYTHAAALGGVLMGMLAVAMNPSAVATTLLLWYHGTMAAVLAGGLGAAFYVSRVRPVTTPGSAGIRRLRRRAPR</sequence>
<dbReference type="EMBL" id="SAUN01000001">
    <property type="protein sequence ID" value="RVX43536.1"/>
    <property type="molecule type" value="Genomic_DNA"/>
</dbReference>
<evidence type="ECO:0000313" key="2">
    <source>
        <dbReference type="EMBL" id="RVX43536.1"/>
    </source>
</evidence>
<feature type="transmembrane region" description="Helical" evidence="1">
    <location>
        <begin position="26"/>
        <end position="45"/>
    </location>
</feature>
<organism evidence="2 3">
    <name type="scientific">Nonomuraea polychroma</name>
    <dbReference type="NCBI Taxonomy" id="46176"/>
    <lineage>
        <taxon>Bacteria</taxon>
        <taxon>Bacillati</taxon>
        <taxon>Actinomycetota</taxon>
        <taxon>Actinomycetes</taxon>
        <taxon>Streptosporangiales</taxon>
        <taxon>Streptosporangiaceae</taxon>
        <taxon>Nonomuraea</taxon>
    </lineage>
</organism>
<comment type="caution">
    <text evidence="2">The sequence shown here is derived from an EMBL/GenBank/DDBJ whole genome shotgun (WGS) entry which is preliminary data.</text>
</comment>
<keyword evidence="1" id="KW-0472">Membrane</keyword>
<dbReference type="Proteomes" id="UP000284824">
    <property type="component" value="Unassembled WGS sequence"/>
</dbReference>
<keyword evidence="3" id="KW-1185">Reference proteome</keyword>
<protein>
    <submittedName>
        <fullName evidence="2">Uncharacterized protein</fullName>
    </submittedName>
</protein>
<evidence type="ECO:0000313" key="3">
    <source>
        <dbReference type="Proteomes" id="UP000284824"/>
    </source>
</evidence>
<name>A0A438MCS9_9ACTN</name>
<proteinExistence type="predicted"/>
<keyword evidence="1" id="KW-1133">Transmembrane helix</keyword>